<keyword evidence="4" id="KW-1185">Reference proteome</keyword>
<comment type="caution">
    <text evidence="3">The sequence shown here is derived from an EMBL/GenBank/DDBJ whole genome shotgun (WGS) entry which is preliminary data.</text>
</comment>
<evidence type="ECO:0000256" key="2">
    <source>
        <dbReference type="SAM" id="SignalP"/>
    </source>
</evidence>
<feature type="region of interest" description="Disordered" evidence="1">
    <location>
        <begin position="19"/>
        <end position="58"/>
    </location>
</feature>
<evidence type="ECO:0008006" key="5">
    <source>
        <dbReference type="Google" id="ProtNLM"/>
    </source>
</evidence>
<evidence type="ECO:0000256" key="1">
    <source>
        <dbReference type="SAM" id="MobiDB-lite"/>
    </source>
</evidence>
<reference evidence="3" key="1">
    <citation type="submission" date="2020-07" db="EMBL/GenBank/DDBJ databases">
        <title>The High-quality genome of the commercially important snow crab, Chionoecetes opilio.</title>
        <authorList>
            <person name="Jeong J.-H."/>
            <person name="Ryu S."/>
        </authorList>
    </citation>
    <scope>NUCLEOTIDE SEQUENCE</scope>
    <source>
        <strain evidence="3">MADBK_172401_WGS</strain>
        <tissue evidence="3">Digestive gland</tissue>
    </source>
</reference>
<protein>
    <recommendedName>
        <fullName evidence="5">Secreted protein</fullName>
    </recommendedName>
</protein>
<feature type="compositionally biased region" description="Pro residues" evidence="1">
    <location>
        <begin position="29"/>
        <end position="40"/>
    </location>
</feature>
<dbReference type="AlphaFoldDB" id="A0A8J5CNC9"/>
<dbReference type="EMBL" id="JACEEZ010020707">
    <property type="protein sequence ID" value="KAG0714227.1"/>
    <property type="molecule type" value="Genomic_DNA"/>
</dbReference>
<gene>
    <name evidence="3" type="ORF">GWK47_014497</name>
</gene>
<feature type="signal peptide" evidence="2">
    <location>
        <begin position="1"/>
        <end position="19"/>
    </location>
</feature>
<evidence type="ECO:0000313" key="4">
    <source>
        <dbReference type="Proteomes" id="UP000770661"/>
    </source>
</evidence>
<feature type="chain" id="PRO_5035317848" description="Secreted protein" evidence="2">
    <location>
        <begin position="20"/>
        <end position="189"/>
    </location>
</feature>
<evidence type="ECO:0000313" key="3">
    <source>
        <dbReference type="EMBL" id="KAG0714227.1"/>
    </source>
</evidence>
<name>A0A8J5CNC9_CHIOP</name>
<dbReference type="Proteomes" id="UP000770661">
    <property type="component" value="Unassembled WGS sequence"/>
</dbReference>
<keyword evidence="2" id="KW-0732">Signal</keyword>
<organism evidence="3 4">
    <name type="scientific">Chionoecetes opilio</name>
    <name type="common">Atlantic snow crab</name>
    <name type="synonym">Cancer opilio</name>
    <dbReference type="NCBI Taxonomy" id="41210"/>
    <lineage>
        <taxon>Eukaryota</taxon>
        <taxon>Metazoa</taxon>
        <taxon>Ecdysozoa</taxon>
        <taxon>Arthropoda</taxon>
        <taxon>Crustacea</taxon>
        <taxon>Multicrustacea</taxon>
        <taxon>Malacostraca</taxon>
        <taxon>Eumalacostraca</taxon>
        <taxon>Eucarida</taxon>
        <taxon>Decapoda</taxon>
        <taxon>Pleocyemata</taxon>
        <taxon>Brachyura</taxon>
        <taxon>Eubrachyura</taxon>
        <taxon>Majoidea</taxon>
        <taxon>Majidae</taxon>
        <taxon>Chionoecetes</taxon>
    </lineage>
</organism>
<sequence>MKVSAAAAAAAALLPWVSRAPVSPTPHSSGPPPDCSPPQAGPTLAVTHSRGRDSWSDPSLLCPPQTHVAPRESQVSPNWQLATLTLGVARVKVVPRPPGCLPRVASSLGSCVGLSCLSSPAFEVKTLATSAEVPVLASPRLCSFTFKSLVRRTERWDARVFVLQYVVTFPISLLALWVCEGEIKPVVFP</sequence>
<proteinExistence type="predicted"/>
<accession>A0A8J5CNC9</accession>